<keyword evidence="2" id="KW-0812">Transmembrane</keyword>
<protein>
    <recommendedName>
        <fullName evidence="5">Dehydrogenase/reductase SDR family member 7</fullName>
    </recommendedName>
</protein>
<sequence>QLCQKGIKVTVVCPGPIKTSNDHETSTSGQKGSAEKRVSSERCAQLTIIAASHGLKEVWISYQPVLAVMYLVQYMPAIGYWLMDKIGGKRVEAAAQKGNTYSLSLLFGKKKVQ</sequence>
<evidence type="ECO:0000256" key="1">
    <source>
        <dbReference type="SAM" id="MobiDB-lite"/>
    </source>
</evidence>
<gene>
    <name evidence="3" type="ORF">ILEXP_LOCUS37809</name>
</gene>
<keyword evidence="2" id="KW-0472">Membrane</keyword>
<evidence type="ECO:0008006" key="5">
    <source>
        <dbReference type="Google" id="ProtNLM"/>
    </source>
</evidence>
<dbReference type="PANTHER" id="PTHR45274">
    <property type="entry name" value="NAD(P)-BINDING ROSSMANN-FOLD SUPERFAMILY PROTEIN"/>
    <property type="match status" value="1"/>
</dbReference>
<dbReference type="AlphaFoldDB" id="A0ABC8TK21"/>
<dbReference type="Proteomes" id="UP001642360">
    <property type="component" value="Unassembled WGS sequence"/>
</dbReference>
<dbReference type="EMBL" id="CAUOFW020005058">
    <property type="protein sequence ID" value="CAK9168417.1"/>
    <property type="molecule type" value="Genomic_DNA"/>
</dbReference>
<accession>A0ABC8TK21</accession>
<feature type="non-terminal residue" evidence="3">
    <location>
        <position position="1"/>
    </location>
</feature>
<name>A0ABC8TK21_9AQUA</name>
<keyword evidence="4" id="KW-1185">Reference proteome</keyword>
<feature type="region of interest" description="Disordered" evidence="1">
    <location>
        <begin position="16"/>
        <end position="36"/>
    </location>
</feature>
<evidence type="ECO:0000313" key="3">
    <source>
        <dbReference type="EMBL" id="CAK9168417.1"/>
    </source>
</evidence>
<keyword evidence="2" id="KW-1133">Transmembrane helix</keyword>
<reference evidence="3 4" key="1">
    <citation type="submission" date="2024-02" db="EMBL/GenBank/DDBJ databases">
        <authorList>
            <person name="Vignale AGUSTIN F."/>
            <person name="Sosa J E."/>
            <person name="Modenutti C."/>
        </authorList>
    </citation>
    <scope>NUCLEOTIDE SEQUENCE [LARGE SCALE GENOMIC DNA]</scope>
</reference>
<proteinExistence type="predicted"/>
<evidence type="ECO:0000256" key="2">
    <source>
        <dbReference type="SAM" id="Phobius"/>
    </source>
</evidence>
<organism evidence="3 4">
    <name type="scientific">Ilex paraguariensis</name>
    <name type="common">yerba mate</name>
    <dbReference type="NCBI Taxonomy" id="185542"/>
    <lineage>
        <taxon>Eukaryota</taxon>
        <taxon>Viridiplantae</taxon>
        <taxon>Streptophyta</taxon>
        <taxon>Embryophyta</taxon>
        <taxon>Tracheophyta</taxon>
        <taxon>Spermatophyta</taxon>
        <taxon>Magnoliopsida</taxon>
        <taxon>eudicotyledons</taxon>
        <taxon>Gunneridae</taxon>
        <taxon>Pentapetalae</taxon>
        <taxon>asterids</taxon>
        <taxon>campanulids</taxon>
        <taxon>Aquifoliales</taxon>
        <taxon>Aquifoliaceae</taxon>
        <taxon>Ilex</taxon>
    </lineage>
</organism>
<dbReference type="SUPFAM" id="SSF51735">
    <property type="entry name" value="NAD(P)-binding Rossmann-fold domains"/>
    <property type="match status" value="1"/>
</dbReference>
<dbReference type="PANTHER" id="PTHR45274:SF2">
    <property type="entry name" value="NAD(P)-BINDING ROSSMANN-FOLD SUPERFAMILY PROTEIN"/>
    <property type="match status" value="1"/>
</dbReference>
<comment type="caution">
    <text evidence="3">The sequence shown here is derived from an EMBL/GenBank/DDBJ whole genome shotgun (WGS) entry which is preliminary data.</text>
</comment>
<evidence type="ECO:0000313" key="4">
    <source>
        <dbReference type="Proteomes" id="UP001642360"/>
    </source>
</evidence>
<feature type="transmembrane region" description="Helical" evidence="2">
    <location>
        <begin position="62"/>
        <end position="82"/>
    </location>
</feature>
<dbReference type="InterPro" id="IPR036291">
    <property type="entry name" value="NAD(P)-bd_dom_sf"/>
</dbReference>